<dbReference type="InterPro" id="IPR007462">
    <property type="entry name" value="COV1-like"/>
</dbReference>
<reference evidence="2 3" key="1">
    <citation type="journal article" date="2012" name="Nature">
        <title>Repeated polyploidization of Gossypium genomes and the evolution of spinnable cotton fibres.</title>
        <authorList>
            <person name="Paterson A.H."/>
            <person name="Wendel J.F."/>
            <person name="Gundlach H."/>
            <person name="Guo H."/>
            <person name="Jenkins J."/>
            <person name="Jin D."/>
            <person name="Llewellyn D."/>
            <person name="Showmaker K.C."/>
            <person name="Shu S."/>
            <person name="Udall J."/>
            <person name="Yoo M.J."/>
            <person name="Byers R."/>
            <person name="Chen W."/>
            <person name="Doron-Faigenboim A."/>
            <person name="Duke M.V."/>
            <person name="Gong L."/>
            <person name="Grimwood J."/>
            <person name="Grover C."/>
            <person name="Grupp K."/>
            <person name="Hu G."/>
            <person name="Lee T.H."/>
            <person name="Li J."/>
            <person name="Lin L."/>
            <person name="Liu T."/>
            <person name="Marler B.S."/>
            <person name="Page J.T."/>
            <person name="Roberts A.W."/>
            <person name="Romanel E."/>
            <person name="Sanders W.S."/>
            <person name="Szadkowski E."/>
            <person name="Tan X."/>
            <person name="Tang H."/>
            <person name="Xu C."/>
            <person name="Wang J."/>
            <person name="Wang Z."/>
            <person name="Zhang D."/>
            <person name="Zhang L."/>
            <person name="Ashrafi H."/>
            <person name="Bedon F."/>
            <person name="Bowers J.E."/>
            <person name="Brubaker C.L."/>
            <person name="Chee P.W."/>
            <person name="Das S."/>
            <person name="Gingle A.R."/>
            <person name="Haigler C.H."/>
            <person name="Harker D."/>
            <person name="Hoffmann L.V."/>
            <person name="Hovav R."/>
            <person name="Jones D.C."/>
            <person name="Lemke C."/>
            <person name="Mansoor S."/>
            <person name="ur Rahman M."/>
            <person name="Rainville L.N."/>
            <person name="Rambani A."/>
            <person name="Reddy U.K."/>
            <person name="Rong J.K."/>
            <person name="Saranga Y."/>
            <person name="Scheffler B.E."/>
            <person name="Scheffler J.A."/>
            <person name="Stelly D.M."/>
            <person name="Triplett B.A."/>
            <person name="Van Deynze A."/>
            <person name="Vaslin M.F."/>
            <person name="Waghmare V.N."/>
            <person name="Walford S.A."/>
            <person name="Wright R.J."/>
            <person name="Zaki E.A."/>
            <person name="Zhang T."/>
            <person name="Dennis E.S."/>
            <person name="Mayer K.F."/>
            <person name="Peterson D.G."/>
            <person name="Rokhsar D.S."/>
            <person name="Wang X."/>
            <person name="Schmutz J."/>
        </authorList>
    </citation>
    <scope>NUCLEOTIDE SEQUENCE [LARGE SCALE GENOMIC DNA]</scope>
</reference>
<dbReference type="EMBL" id="CM001741">
    <property type="protein sequence ID" value="KJB14502.1"/>
    <property type="molecule type" value="Genomic_DNA"/>
</dbReference>
<dbReference type="Pfam" id="PF04367">
    <property type="entry name" value="DUF502"/>
    <property type="match status" value="1"/>
</dbReference>
<name>A0A0D2MAC6_GOSRA</name>
<protein>
    <recommendedName>
        <fullName evidence="4">Protein LIKE COV 1-like</fullName>
    </recommendedName>
</protein>
<dbReference type="eggNOG" id="ENOG502QRSM">
    <property type="taxonomic scope" value="Eukaryota"/>
</dbReference>
<sequence>MGTRERERDRELLIPVSTISENGVAKSSTPTATPATPSSHGHEAFLKVIRSWAGKKFMTGCVILFPLAITFCITWGFIHFIDGFFSPIYDQLGINVFGLGFATSITFIFLIGIFMSSWLGASVLTLGEWFIKKMPLVSYIYSASKQISYIFITSTVVLQKGIGEEELCCVYVPTNHLYLGDLFLISSKDILSSNLSIREGISI</sequence>
<dbReference type="PANTHER" id="PTHR31876:SF20">
    <property type="entry name" value="PROTEIN LIKE COV 3-LIKE"/>
    <property type="match status" value="1"/>
</dbReference>
<feature type="transmembrane region" description="Helical" evidence="1">
    <location>
        <begin position="57"/>
        <end position="81"/>
    </location>
</feature>
<dbReference type="Proteomes" id="UP000032304">
    <property type="component" value="Chromosome 2"/>
</dbReference>
<dbReference type="AlphaFoldDB" id="A0A0D2MAC6"/>
<dbReference type="PANTHER" id="PTHR31876">
    <property type="entry name" value="COV-LIKE PROTEIN 1"/>
    <property type="match status" value="1"/>
</dbReference>
<evidence type="ECO:0008006" key="4">
    <source>
        <dbReference type="Google" id="ProtNLM"/>
    </source>
</evidence>
<evidence type="ECO:0000313" key="2">
    <source>
        <dbReference type="EMBL" id="KJB14502.1"/>
    </source>
</evidence>
<dbReference type="GO" id="GO:0005794">
    <property type="term" value="C:Golgi apparatus"/>
    <property type="evidence" value="ECO:0007669"/>
    <property type="project" value="TreeGrafter"/>
</dbReference>
<proteinExistence type="predicted"/>
<feature type="transmembrane region" description="Helical" evidence="1">
    <location>
        <begin position="101"/>
        <end position="126"/>
    </location>
</feature>
<keyword evidence="3" id="KW-1185">Reference proteome</keyword>
<evidence type="ECO:0000313" key="3">
    <source>
        <dbReference type="Proteomes" id="UP000032304"/>
    </source>
</evidence>
<keyword evidence="1" id="KW-1133">Transmembrane helix</keyword>
<dbReference type="Gramene" id="KJB14502">
    <property type="protein sequence ID" value="KJB14502"/>
    <property type="gene ID" value="B456_002G128300"/>
</dbReference>
<keyword evidence="1" id="KW-0472">Membrane</keyword>
<organism evidence="2 3">
    <name type="scientific">Gossypium raimondii</name>
    <name type="common">Peruvian cotton</name>
    <name type="synonym">Gossypium klotzschianum subsp. raimondii</name>
    <dbReference type="NCBI Taxonomy" id="29730"/>
    <lineage>
        <taxon>Eukaryota</taxon>
        <taxon>Viridiplantae</taxon>
        <taxon>Streptophyta</taxon>
        <taxon>Embryophyta</taxon>
        <taxon>Tracheophyta</taxon>
        <taxon>Spermatophyta</taxon>
        <taxon>Magnoliopsida</taxon>
        <taxon>eudicotyledons</taxon>
        <taxon>Gunneridae</taxon>
        <taxon>Pentapetalae</taxon>
        <taxon>rosids</taxon>
        <taxon>malvids</taxon>
        <taxon>Malvales</taxon>
        <taxon>Malvaceae</taxon>
        <taxon>Malvoideae</taxon>
        <taxon>Gossypium</taxon>
    </lineage>
</organism>
<gene>
    <name evidence="2" type="ORF">B456_002G128300</name>
</gene>
<evidence type="ECO:0000256" key="1">
    <source>
        <dbReference type="SAM" id="Phobius"/>
    </source>
</evidence>
<accession>A0A0D2MAC6</accession>
<keyword evidence="1" id="KW-0812">Transmembrane</keyword>
<dbReference type="OMA" id="SHGHEAF"/>